<evidence type="ECO:0000313" key="1">
    <source>
        <dbReference type="EMBL" id="AKP65233.1"/>
    </source>
</evidence>
<organism evidence="1 2">
    <name type="scientific">Levilactobacillus koreensis</name>
    <dbReference type="NCBI Taxonomy" id="637971"/>
    <lineage>
        <taxon>Bacteria</taxon>
        <taxon>Bacillati</taxon>
        <taxon>Bacillota</taxon>
        <taxon>Bacilli</taxon>
        <taxon>Lactobacillales</taxon>
        <taxon>Lactobacillaceae</taxon>
        <taxon>Levilactobacillus</taxon>
    </lineage>
</organism>
<dbReference type="KEGG" id="lko:ABN16_09595"/>
<dbReference type="AlphaFoldDB" id="A0AAC8ZGS6"/>
<protein>
    <submittedName>
        <fullName evidence="1">Glycine cleavage system H protein (Lipoate-binding)</fullName>
    </submittedName>
</protein>
<dbReference type="EMBL" id="CP012033">
    <property type="protein sequence ID" value="AKP65233.1"/>
    <property type="molecule type" value="Genomic_DNA"/>
</dbReference>
<dbReference type="Proteomes" id="UP000036000">
    <property type="component" value="Chromosome"/>
</dbReference>
<proteinExistence type="predicted"/>
<dbReference type="RefSeq" id="WP_048735369.1">
    <property type="nucleotide sequence ID" value="NZ_CP012033.1"/>
</dbReference>
<name>A0AAC8ZGS6_9LACO</name>
<evidence type="ECO:0000313" key="2">
    <source>
        <dbReference type="Proteomes" id="UP000036000"/>
    </source>
</evidence>
<keyword evidence="2" id="KW-1185">Reference proteome</keyword>
<dbReference type="Pfam" id="PF01597">
    <property type="entry name" value="GCV_H"/>
    <property type="match status" value="1"/>
</dbReference>
<dbReference type="Gene3D" id="2.40.50.100">
    <property type="match status" value="1"/>
</dbReference>
<dbReference type="InterPro" id="IPR033753">
    <property type="entry name" value="GCV_H/Fam206"/>
</dbReference>
<dbReference type="InterPro" id="IPR011053">
    <property type="entry name" value="Single_hybrid_motif"/>
</dbReference>
<reference evidence="1 2" key="1">
    <citation type="submission" date="2015-07" db="EMBL/GenBank/DDBJ databases">
        <title>Lactobacillus korensis/26-25/ whole genome sequencing.</title>
        <authorList>
            <person name="Kim M.K."/>
            <person name="Im W.-T."/>
            <person name="Srinivasan S."/>
            <person name="Lee J.-J."/>
        </authorList>
    </citation>
    <scope>NUCLEOTIDE SEQUENCE [LARGE SCALE GENOMIC DNA]</scope>
    <source>
        <strain evidence="1 2">26-25</strain>
    </source>
</reference>
<sequence>MIDRIEASADALWLTPNAEGVVRIGFADDGRELVGPVTKITWQKTSGQVKLGTPLVIVHGEKEELTLRSPFAGRIAAVNTDLVAHPERLNNRNDDLDWMVDLVDD</sequence>
<dbReference type="SUPFAM" id="SSF51230">
    <property type="entry name" value="Single hybrid motif"/>
    <property type="match status" value="1"/>
</dbReference>
<accession>A0AAC8ZGS6</accession>
<gene>
    <name evidence="1" type="ORF">ABN16_09595</name>
</gene>